<dbReference type="EMBL" id="BAABME010003453">
    <property type="protein sequence ID" value="GAA0158860.1"/>
    <property type="molecule type" value="Genomic_DNA"/>
</dbReference>
<dbReference type="SUPFAM" id="SSF54534">
    <property type="entry name" value="FKBP-like"/>
    <property type="match status" value="1"/>
</dbReference>
<reference evidence="8 9" key="1">
    <citation type="submission" date="2024-01" db="EMBL/GenBank/DDBJ databases">
        <title>The complete chloroplast genome sequence of Lithospermum erythrorhizon: insights into the phylogenetic relationship among Boraginaceae species and the maternal lineages of purple gromwells.</title>
        <authorList>
            <person name="Okada T."/>
            <person name="Watanabe K."/>
        </authorList>
    </citation>
    <scope>NUCLEOTIDE SEQUENCE [LARGE SCALE GENOMIC DNA]</scope>
</reference>
<protein>
    <recommendedName>
        <fullName evidence="4">FK506-binding protein</fullName>
        <ecNumber evidence="4">5.2.1.8</ecNumber>
    </recommendedName>
</protein>
<dbReference type="Gene3D" id="3.10.50.40">
    <property type="match status" value="1"/>
</dbReference>
<feature type="compositionally biased region" description="Basic and acidic residues" evidence="6">
    <location>
        <begin position="196"/>
        <end position="207"/>
    </location>
</feature>
<evidence type="ECO:0000256" key="2">
    <source>
        <dbReference type="ARBA" id="ARBA00023110"/>
    </source>
</evidence>
<feature type="compositionally biased region" description="Basic and acidic residues" evidence="6">
    <location>
        <begin position="158"/>
        <end position="173"/>
    </location>
</feature>
<evidence type="ECO:0000313" key="9">
    <source>
        <dbReference type="Proteomes" id="UP001454036"/>
    </source>
</evidence>
<evidence type="ECO:0000259" key="7">
    <source>
        <dbReference type="PROSITE" id="PS50059"/>
    </source>
</evidence>
<keyword evidence="2 4" id="KW-0697">Rotamase</keyword>
<dbReference type="Pfam" id="PF00254">
    <property type="entry name" value="FKBP_C"/>
    <property type="match status" value="1"/>
</dbReference>
<dbReference type="AlphaFoldDB" id="A0AAV3Q4J5"/>
<sequence>MAFWGVEVKAGKPFIHRFDSQLGRLRLSSATLGSGSSNKKSIVQCSVGSNPPINLCSLLPEKVETSPLNLEFEEDDEVTFSVVGPTSVHLSGFYYGENEDDCEDRCGLDHYDEDISDSEDESDNSIDFDSIDDFSDEDLVMYPTSRKANCGVKIEEIDNEKPAIEDGSTEHKSNAHPIFDSEDEDGFPKSSTGKSELMDTEKMNEKLLKKKRKNDSEEKNVLSDTKSKQKNKKKKHEKEAVAHNNTEDLDPINATPVAKEEIIQKTTKKKNDKKNKNDKKQDNASDLSGAKNVTSKKGSDKIETEPSQVRTFPNGMVVEELAMGKPDGKKAANGKKVSVRYIGKLKQNGKIFDSNIGKAPFKFRLGVGQVIKGWDVGVNGMRVGDKRRLTIPPSMGYGTKGAGAVIPGNSWLVFDVELMDVN</sequence>
<organism evidence="8 9">
    <name type="scientific">Lithospermum erythrorhizon</name>
    <name type="common">Purple gromwell</name>
    <name type="synonym">Lithospermum officinale var. erythrorhizon</name>
    <dbReference type="NCBI Taxonomy" id="34254"/>
    <lineage>
        <taxon>Eukaryota</taxon>
        <taxon>Viridiplantae</taxon>
        <taxon>Streptophyta</taxon>
        <taxon>Embryophyta</taxon>
        <taxon>Tracheophyta</taxon>
        <taxon>Spermatophyta</taxon>
        <taxon>Magnoliopsida</taxon>
        <taxon>eudicotyledons</taxon>
        <taxon>Gunneridae</taxon>
        <taxon>Pentapetalae</taxon>
        <taxon>asterids</taxon>
        <taxon>lamiids</taxon>
        <taxon>Boraginales</taxon>
        <taxon>Boraginaceae</taxon>
        <taxon>Boraginoideae</taxon>
        <taxon>Lithospermeae</taxon>
        <taxon>Lithospermum</taxon>
    </lineage>
</organism>
<evidence type="ECO:0000313" key="8">
    <source>
        <dbReference type="EMBL" id="GAA0158860.1"/>
    </source>
</evidence>
<dbReference type="EC" id="5.2.1.8" evidence="4"/>
<dbReference type="Pfam" id="PF17800">
    <property type="entry name" value="NPL"/>
    <property type="match status" value="1"/>
</dbReference>
<proteinExistence type="inferred from homology"/>
<dbReference type="InterPro" id="IPR041232">
    <property type="entry name" value="NPL"/>
</dbReference>
<feature type="region of interest" description="Disordered" evidence="6">
    <location>
        <begin position="158"/>
        <end position="308"/>
    </location>
</feature>
<keyword evidence="3 4" id="KW-0413">Isomerase</keyword>
<name>A0AAV3Q4J5_LITER</name>
<comment type="catalytic activity">
    <reaction evidence="1 4 5">
        <text>[protein]-peptidylproline (omega=180) = [protein]-peptidylproline (omega=0)</text>
        <dbReference type="Rhea" id="RHEA:16237"/>
        <dbReference type="Rhea" id="RHEA-COMP:10747"/>
        <dbReference type="Rhea" id="RHEA-COMP:10748"/>
        <dbReference type="ChEBI" id="CHEBI:83833"/>
        <dbReference type="ChEBI" id="CHEBI:83834"/>
        <dbReference type="EC" id="5.2.1.8"/>
    </reaction>
</comment>
<accession>A0AAV3Q4J5</accession>
<dbReference type="PANTHER" id="PTHR43811:SF19">
    <property type="entry name" value="39 KDA FK506-BINDING NUCLEAR PROTEIN"/>
    <property type="match status" value="1"/>
</dbReference>
<evidence type="ECO:0000256" key="4">
    <source>
        <dbReference type="PIRNR" id="PIRNR001473"/>
    </source>
</evidence>
<feature type="compositionally biased region" description="Basic and acidic residues" evidence="6">
    <location>
        <begin position="214"/>
        <end position="227"/>
    </location>
</feature>
<dbReference type="FunFam" id="3.10.50.40:FF:000006">
    <property type="entry name" value="Peptidyl-prolyl cis-trans isomerase"/>
    <property type="match status" value="1"/>
</dbReference>
<keyword evidence="9" id="KW-1185">Reference proteome</keyword>
<dbReference type="Proteomes" id="UP001454036">
    <property type="component" value="Unassembled WGS sequence"/>
</dbReference>
<dbReference type="PROSITE" id="PS50059">
    <property type="entry name" value="FKBP_PPIASE"/>
    <property type="match status" value="1"/>
</dbReference>
<dbReference type="Gene3D" id="2.60.120.340">
    <property type="entry name" value="Nucleoplasmin core domain"/>
    <property type="match status" value="1"/>
</dbReference>
<comment type="similarity">
    <text evidence="4">Belongs to the FKBP-type PPIase family.</text>
</comment>
<dbReference type="InterPro" id="IPR023566">
    <property type="entry name" value="PPIase_Fpr3/Fpr4-like"/>
</dbReference>
<dbReference type="GO" id="GO:0003755">
    <property type="term" value="F:peptidyl-prolyl cis-trans isomerase activity"/>
    <property type="evidence" value="ECO:0007669"/>
    <property type="project" value="UniProtKB-KW"/>
</dbReference>
<evidence type="ECO:0000256" key="3">
    <source>
        <dbReference type="ARBA" id="ARBA00023235"/>
    </source>
</evidence>
<dbReference type="InterPro" id="IPR001179">
    <property type="entry name" value="PPIase_FKBP_dom"/>
</dbReference>
<comment type="caution">
    <text evidence="8">The sequence shown here is derived from an EMBL/GenBank/DDBJ whole genome shotgun (WGS) entry which is preliminary data.</text>
</comment>
<dbReference type="GO" id="GO:0005634">
    <property type="term" value="C:nucleus"/>
    <property type="evidence" value="ECO:0007669"/>
    <property type="project" value="UniProtKB-ARBA"/>
</dbReference>
<evidence type="ECO:0000256" key="1">
    <source>
        <dbReference type="ARBA" id="ARBA00000971"/>
    </source>
</evidence>
<evidence type="ECO:0000256" key="5">
    <source>
        <dbReference type="PROSITE-ProRule" id="PRU00277"/>
    </source>
</evidence>
<dbReference type="PANTHER" id="PTHR43811">
    <property type="entry name" value="FKBP-TYPE PEPTIDYL-PROLYL CIS-TRANS ISOMERASE FKPA"/>
    <property type="match status" value="1"/>
</dbReference>
<gene>
    <name evidence="8" type="ORF">LIER_15781</name>
</gene>
<dbReference type="PIRSF" id="PIRSF001473">
    <property type="entry name" value="FK506-bp_FPR3"/>
    <property type="match status" value="1"/>
</dbReference>
<feature type="compositionally biased region" description="Basic and acidic residues" evidence="6">
    <location>
        <begin position="274"/>
        <end position="283"/>
    </location>
</feature>
<evidence type="ECO:0000256" key="6">
    <source>
        <dbReference type="SAM" id="MobiDB-lite"/>
    </source>
</evidence>
<dbReference type="InterPro" id="IPR046357">
    <property type="entry name" value="PPIase_dom_sf"/>
</dbReference>
<feature type="domain" description="PPIase FKBP-type" evidence="7">
    <location>
        <begin position="334"/>
        <end position="422"/>
    </location>
</feature>